<dbReference type="RefSeq" id="WP_229642368.1">
    <property type="nucleotide sequence ID" value="NZ_JADWDC010000075.1"/>
</dbReference>
<accession>A0A964BXZ4</accession>
<dbReference type="AlphaFoldDB" id="A0A964BXZ4"/>
<reference evidence="4" key="1">
    <citation type="journal article" date="2021" name="Antonie Van Leeuwenhoek">
        <title>Draft genome and description of Waterburya agarophytonicola gen. nov. sp. nov. (Pleurocapsales, Cyanobacteria): a seaweed symbiont.</title>
        <authorList>
            <person name="Bonthond G."/>
            <person name="Shalygin S."/>
            <person name="Bayer T."/>
            <person name="Weinberger F."/>
        </authorList>
    </citation>
    <scope>NUCLEOTIDE SEQUENCE</scope>
    <source>
        <strain evidence="4">KI4</strain>
    </source>
</reference>
<keyword evidence="5" id="KW-1185">Reference proteome</keyword>
<evidence type="ECO:0000313" key="4">
    <source>
        <dbReference type="EMBL" id="MCC0179270.1"/>
    </source>
</evidence>
<sequence length="99" mass="10628">MSYSRGLSASNGREGIAIAESEKPDAILLDAMIPELDGIQTIAKLKSNPKTKDIPTIFITAKAQASDRRKFYNAGAKGVINKPFDSLTLASQISGFLGW</sequence>
<dbReference type="SUPFAM" id="SSF52172">
    <property type="entry name" value="CheY-like"/>
    <property type="match status" value="1"/>
</dbReference>
<dbReference type="PANTHER" id="PTHR44591:SF22">
    <property type="entry name" value="CHEY SUBFAMILY"/>
    <property type="match status" value="1"/>
</dbReference>
<gene>
    <name evidence="4" type="ORF">I4641_20100</name>
</gene>
<dbReference type="InterPro" id="IPR050595">
    <property type="entry name" value="Bact_response_regulator"/>
</dbReference>
<proteinExistence type="predicted"/>
<dbReference type="PROSITE" id="PS50110">
    <property type="entry name" value="RESPONSE_REGULATORY"/>
    <property type="match status" value="1"/>
</dbReference>
<dbReference type="GO" id="GO:0000160">
    <property type="term" value="P:phosphorelay signal transduction system"/>
    <property type="evidence" value="ECO:0007669"/>
    <property type="project" value="InterPro"/>
</dbReference>
<protein>
    <submittedName>
        <fullName evidence="4">Response regulator</fullName>
    </submittedName>
</protein>
<evidence type="ECO:0000313" key="5">
    <source>
        <dbReference type="Proteomes" id="UP000729733"/>
    </source>
</evidence>
<feature type="domain" description="Response regulatory" evidence="3">
    <location>
        <begin position="1"/>
        <end position="97"/>
    </location>
</feature>
<dbReference type="PANTHER" id="PTHR44591">
    <property type="entry name" value="STRESS RESPONSE REGULATOR PROTEIN 1"/>
    <property type="match status" value="1"/>
</dbReference>
<evidence type="ECO:0000256" key="1">
    <source>
        <dbReference type="ARBA" id="ARBA00022553"/>
    </source>
</evidence>
<evidence type="ECO:0000256" key="2">
    <source>
        <dbReference type="PROSITE-ProRule" id="PRU00169"/>
    </source>
</evidence>
<dbReference type="Pfam" id="PF00072">
    <property type="entry name" value="Response_reg"/>
    <property type="match status" value="1"/>
</dbReference>
<organism evidence="4 5">
    <name type="scientific">Waterburya agarophytonicola KI4</name>
    <dbReference type="NCBI Taxonomy" id="2874699"/>
    <lineage>
        <taxon>Bacteria</taxon>
        <taxon>Bacillati</taxon>
        <taxon>Cyanobacteriota</taxon>
        <taxon>Cyanophyceae</taxon>
        <taxon>Pleurocapsales</taxon>
        <taxon>Hyellaceae</taxon>
        <taxon>Waterburya</taxon>
        <taxon>Waterburya agarophytonicola</taxon>
    </lineage>
</organism>
<dbReference type="EMBL" id="JADWDC010000075">
    <property type="protein sequence ID" value="MCC0179270.1"/>
    <property type="molecule type" value="Genomic_DNA"/>
</dbReference>
<feature type="modified residue" description="4-aspartylphosphate" evidence="2">
    <location>
        <position position="30"/>
    </location>
</feature>
<dbReference type="SMART" id="SM00448">
    <property type="entry name" value="REC"/>
    <property type="match status" value="1"/>
</dbReference>
<dbReference type="Proteomes" id="UP000729733">
    <property type="component" value="Unassembled WGS sequence"/>
</dbReference>
<evidence type="ECO:0000259" key="3">
    <source>
        <dbReference type="PROSITE" id="PS50110"/>
    </source>
</evidence>
<dbReference type="Gene3D" id="3.40.50.2300">
    <property type="match status" value="1"/>
</dbReference>
<comment type="caution">
    <text evidence="4">The sequence shown here is derived from an EMBL/GenBank/DDBJ whole genome shotgun (WGS) entry which is preliminary data.</text>
</comment>
<dbReference type="InterPro" id="IPR011006">
    <property type="entry name" value="CheY-like_superfamily"/>
</dbReference>
<keyword evidence="1 2" id="KW-0597">Phosphoprotein</keyword>
<name>A0A964BXZ4_9CYAN</name>
<dbReference type="InterPro" id="IPR001789">
    <property type="entry name" value="Sig_transdc_resp-reg_receiver"/>
</dbReference>